<dbReference type="EMBL" id="QJKJ01016945">
    <property type="protein sequence ID" value="RDX60322.1"/>
    <property type="molecule type" value="Genomic_DNA"/>
</dbReference>
<feature type="non-terminal residue" evidence="1">
    <location>
        <position position="1"/>
    </location>
</feature>
<evidence type="ECO:0000313" key="1">
    <source>
        <dbReference type="EMBL" id="RDX60322.1"/>
    </source>
</evidence>
<name>A0A371E2Q1_MUCPR</name>
<comment type="caution">
    <text evidence="1">The sequence shown here is derived from an EMBL/GenBank/DDBJ whole genome shotgun (WGS) entry which is preliminary data.</text>
</comment>
<reference evidence="1" key="1">
    <citation type="submission" date="2018-05" db="EMBL/GenBank/DDBJ databases">
        <title>Draft genome of Mucuna pruriens seed.</title>
        <authorList>
            <person name="Nnadi N.E."/>
            <person name="Vos R."/>
            <person name="Hasami M.H."/>
            <person name="Devisetty U.K."/>
            <person name="Aguiy J.C."/>
        </authorList>
    </citation>
    <scope>NUCLEOTIDE SEQUENCE [LARGE SCALE GENOMIC DNA]</scope>
    <source>
        <strain evidence="1">JCA_2017</strain>
    </source>
</reference>
<dbReference type="AlphaFoldDB" id="A0A371E2Q1"/>
<proteinExistence type="predicted"/>
<evidence type="ECO:0000313" key="2">
    <source>
        <dbReference type="Proteomes" id="UP000257109"/>
    </source>
</evidence>
<dbReference type="Proteomes" id="UP000257109">
    <property type="component" value="Unassembled WGS sequence"/>
</dbReference>
<organism evidence="1 2">
    <name type="scientific">Mucuna pruriens</name>
    <name type="common">Velvet bean</name>
    <name type="synonym">Dolichos pruriens</name>
    <dbReference type="NCBI Taxonomy" id="157652"/>
    <lineage>
        <taxon>Eukaryota</taxon>
        <taxon>Viridiplantae</taxon>
        <taxon>Streptophyta</taxon>
        <taxon>Embryophyta</taxon>
        <taxon>Tracheophyta</taxon>
        <taxon>Spermatophyta</taxon>
        <taxon>Magnoliopsida</taxon>
        <taxon>eudicotyledons</taxon>
        <taxon>Gunneridae</taxon>
        <taxon>Pentapetalae</taxon>
        <taxon>rosids</taxon>
        <taxon>fabids</taxon>
        <taxon>Fabales</taxon>
        <taxon>Fabaceae</taxon>
        <taxon>Papilionoideae</taxon>
        <taxon>50 kb inversion clade</taxon>
        <taxon>NPAAA clade</taxon>
        <taxon>indigoferoid/millettioid clade</taxon>
        <taxon>Phaseoleae</taxon>
        <taxon>Mucuna</taxon>
    </lineage>
</organism>
<sequence>MRRIHKLYDETKIINELFCFFVDSEPLNFGEPMKKKGGDKQWKKKLKQLRRMTLGSCQAFPWVMKQLKLNEIGKRGFKIKEDNVMSCEFEMINLRIMSYYLGLEVKLMDNDIFVLQESYTKEVLENFRILNCNYVKTPMEGGLKLSKLDKREGRSHTFQDFCLGGGGGLRYLTNTRLNILYIVEVVIKSLHGNSCFYSHESYKDEYELLERSLKELFLLQKNNTNIYIDDQFTHEFAKNLMFHKKSLEKVSTTVGLSKTIEHDRGITRVRKK</sequence>
<gene>
    <name evidence="1" type="ORF">CR513_61545</name>
</gene>
<keyword evidence="2" id="KW-1185">Reference proteome</keyword>
<dbReference type="OrthoDB" id="413361at2759"/>
<accession>A0A371E2Q1</accession>
<protein>
    <submittedName>
        <fullName evidence="1">Mitochondrial protein</fullName>
    </submittedName>
</protein>